<dbReference type="AlphaFoldDB" id="A0A516GAK8"/>
<dbReference type="SUPFAM" id="SSF54373">
    <property type="entry name" value="FAD-linked reductases, C-terminal domain"/>
    <property type="match status" value="1"/>
</dbReference>
<evidence type="ECO:0000256" key="11">
    <source>
        <dbReference type="ARBA" id="ARBA00023133"/>
    </source>
</evidence>
<comment type="catalytic activity">
    <reaction evidence="1">
        <text>coproporphyrinogen III + 3 O2 = coproporphyrin III + 3 H2O2</text>
        <dbReference type="Rhea" id="RHEA:43436"/>
        <dbReference type="ChEBI" id="CHEBI:15379"/>
        <dbReference type="ChEBI" id="CHEBI:16240"/>
        <dbReference type="ChEBI" id="CHEBI:57309"/>
        <dbReference type="ChEBI" id="CHEBI:131725"/>
        <dbReference type="EC" id="1.3.3.15"/>
    </reaction>
    <physiologicalReaction direction="left-to-right" evidence="1">
        <dbReference type="Rhea" id="RHEA:43437"/>
    </physiologicalReaction>
</comment>
<comment type="similarity">
    <text evidence="5 12">Belongs to the protoporphyrinogen/coproporphyrinogen oxidase family. Coproporphyrinogen III oxidase subfamily.</text>
</comment>
<dbReference type="Gene3D" id="1.10.3110.10">
    <property type="entry name" value="protoporphyrinogen ix oxidase, domain 3"/>
    <property type="match status" value="1"/>
</dbReference>
<evidence type="ECO:0000256" key="10">
    <source>
        <dbReference type="ARBA" id="ARBA00023002"/>
    </source>
</evidence>
<proteinExistence type="inferred from homology"/>
<evidence type="ECO:0000256" key="12">
    <source>
        <dbReference type="RuleBase" id="RU364052"/>
    </source>
</evidence>
<evidence type="ECO:0000256" key="3">
    <source>
        <dbReference type="ARBA" id="ARBA00002185"/>
    </source>
</evidence>
<evidence type="ECO:0000256" key="8">
    <source>
        <dbReference type="ARBA" id="ARBA00022630"/>
    </source>
</evidence>
<evidence type="ECO:0000256" key="6">
    <source>
        <dbReference type="ARBA" id="ARBA00012402"/>
    </source>
</evidence>
<sequence length="472" mass="48216">MGNTVRYLVIGGGISGLAAAWELVQHVPAAEVTVLDASDRPGGKLRGARVSGVGVDVGAESVLARRTEALDLIAEVGLGERLVHPTGASAAIWSRGELHPIPRQTLLGVPADPADLGSLLTPQEIARISAEVPDPVAAQDISVGELVAARLGDAVVDRLVEPLLGGVYAGHARRISAAAAAPALLTAARAGESLVSTAARAVPAPPTESASPRPPVFAGLEGGLHQLPAALVERLTERGVVVRSGTIVRELHRTDQGWQVVSGPVPSPEVHEADRVVLALPPAPAARLLRDVAPEASGALSIVETASMAVLTFAFAASELPTLNGSGFLVPPRDGRFIKAATFSAAKWDWVRAHGVGAGLDGEDVVLLRASVGRHREEASLQHPDPVLLDRALADLSLAIGSALPTPVARHVRRWGGGLPQYAVGHLDLVATVKAGVAACPGLAVAGAAYDGVGIPACIGSGRAAARQVLST</sequence>
<dbReference type="PANTHER" id="PTHR42923">
    <property type="entry name" value="PROTOPORPHYRINOGEN OXIDASE"/>
    <property type="match status" value="1"/>
</dbReference>
<dbReference type="InterPro" id="IPR004572">
    <property type="entry name" value="Protoporphyrinogen_oxidase"/>
</dbReference>
<protein>
    <recommendedName>
        <fullName evidence="7 12">Coproporphyrinogen III oxidase</fullName>
        <ecNumber evidence="6 12">1.3.3.15</ecNumber>
    </recommendedName>
</protein>
<comment type="subcellular location">
    <subcellularLocation>
        <location evidence="12">Cytoplasm</location>
    </subcellularLocation>
</comment>
<evidence type="ECO:0000313" key="14">
    <source>
        <dbReference type="EMBL" id="QDO88545.1"/>
    </source>
</evidence>
<evidence type="ECO:0000256" key="9">
    <source>
        <dbReference type="ARBA" id="ARBA00022827"/>
    </source>
</evidence>
<organism evidence="14 15">
    <name type="scientific">Ornithinimicrobium ciconiae</name>
    <dbReference type="NCBI Taxonomy" id="2594265"/>
    <lineage>
        <taxon>Bacteria</taxon>
        <taxon>Bacillati</taxon>
        <taxon>Actinomycetota</taxon>
        <taxon>Actinomycetes</taxon>
        <taxon>Micrococcales</taxon>
        <taxon>Ornithinimicrobiaceae</taxon>
        <taxon>Ornithinimicrobium</taxon>
    </lineage>
</organism>
<dbReference type="PANTHER" id="PTHR42923:SF3">
    <property type="entry name" value="PROTOPORPHYRINOGEN OXIDASE"/>
    <property type="match status" value="1"/>
</dbReference>
<dbReference type="InterPro" id="IPR002937">
    <property type="entry name" value="Amino_oxidase"/>
</dbReference>
<dbReference type="UniPathway" id="UPA00252"/>
<keyword evidence="11 12" id="KW-0350">Heme biosynthesis</keyword>
<dbReference type="KEGG" id="orz:FNH13_09510"/>
<dbReference type="InterPro" id="IPR036188">
    <property type="entry name" value="FAD/NAD-bd_sf"/>
</dbReference>
<comment type="function">
    <text evidence="3 12">Involved in coproporphyrin-dependent heme b biosynthesis. Catalyzes the oxidation of coproporphyrinogen III to coproporphyrin III.</text>
</comment>
<dbReference type="Gene3D" id="3.90.660.20">
    <property type="entry name" value="Protoporphyrinogen oxidase, mitochondrial, domain 2"/>
    <property type="match status" value="1"/>
</dbReference>
<reference evidence="14 15" key="1">
    <citation type="submission" date="2019-07" db="EMBL/GenBank/DDBJ databases">
        <title>complete genome sequencing of Ornithinimicrobium sp. H23M54.</title>
        <authorList>
            <person name="Bae J.-W."/>
            <person name="Lee S.-Y."/>
        </authorList>
    </citation>
    <scope>NUCLEOTIDE SEQUENCE [LARGE SCALE GENOMIC DNA]</scope>
    <source>
        <strain evidence="14 15">H23M54</strain>
    </source>
</reference>
<dbReference type="EMBL" id="CP041616">
    <property type="protein sequence ID" value="QDO88545.1"/>
    <property type="molecule type" value="Genomic_DNA"/>
</dbReference>
<feature type="domain" description="Amine oxidase" evidence="13">
    <location>
        <begin position="14"/>
        <end position="470"/>
    </location>
</feature>
<evidence type="ECO:0000259" key="13">
    <source>
        <dbReference type="Pfam" id="PF01593"/>
    </source>
</evidence>
<dbReference type="GO" id="GO:0006783">
    <property type="term" value="P:heme biosynthetic process"/>
    <property type="evidence" value="ECO:0007669"/>
    <property type="project" value="UniProtKB-UniRule"/>
</dbReference>
<name>A0A516GAK8_9MICO</name>
<dbReference type="Pfam" id="PF01593">
    <property type="entry name" value="Amino_oxidase"/>
    <property type="match status" value="1"/>
</dbReference>
<evidence type="ECO:0000256" key="1">
    <source>
        <dbReference type="ARBA" id="ARBA00001755"/>
    </source>
</evidence>
<dbReference type="Proteomes" id="UP000315395">
    <property type="component" value="Chromosome"/>
</dbReference>
<keyword evidence="12" id="KW-0963">Cytoplasm</keyword>
<dbReference type="OrthoDB" id="3450553at2"/>
<dbReference type="SUPFAM" id="SSF51905">
    <property type="entry name" value="FAD/NAD(P)-binding domain"/>
    <property type="match status" value="1"/>
</dbReference>
<dbReference type="InterPro" id="IPR050464">
    <property type="entry name" value="Zeta_carotene_desat/Oxidored"/>
</dbReference>
<evidence type="ECO:0000256" key="2">
    <source>
        <dbReference type="ARBA" id="ARBA00001974"/>
    </source>
</evidence>
<dbReference type="Gene3D" id="3.50.50.60">
    <property type="entry name" value="FAD/NAD(P)-binding domain"/>
    <property type="match status" value="1"/>
</dbReference>
<evidence type="ECO:0000256" key="7">
    <source>
        <dbReference type="ARBA" id="ARBA00019046"/>
    </source>
</evidence>
<evidence type="ECO:0000256" key="4">
    <source>
        <dbReference type="ARBA" id="ARBA00004744"/>
    </source>
</evidence>
<gene>
    <name evidence="14" type="primary">hemG</name>
    <name evidence="14" type="ORF">FNH13_09510</name>
</gene>
<comment type="pathway">
    <text evidence="4 12">Porphyrin-containing compound metabolism; protoheme biosynthesis.</text>
</comment>
<evidence type="ECO:0000313" key="15">
    <source>
        <dbReference type="Proteomes" id="UP000315395"/>
    </source>
</evidence>
<accession>A0A516GAK8</accession>
<evidence type="ECO:0000256" key="5">
    <source>
        <dbReference type="ARBA" id="ARBA00008310"/>
    </source>
</evidence>
<keyword evidence="8 12" id="KW-0285">Flavoprotein</keyword>
<keyword evidence="15" id="KW-1185">Reference proteome</keyword>
<keyword evidence="9 12" id="KW-0274">FAD</keyword>
<keyword evidence="10 12" id="KW-0560">Oxidoreductase</keyword>
<comment type="cofactor">
    <cofactor evidence="2 12">
        <name>FAD</name>
        <dbReference type="ChEBI" id="CHEBI:57692"/>
    </cofactor>
</comment>
<dbReference type="GO" id="GO:0005737">
    <property type="term" value="C:cytoplasm"/>
    <property type="evidence" value="ECO:0007669"/>
    <property type="project" value="UniProtKB-SubCell"/>
</dbReference>
<dbReference type="EC" id="1.3.3.15" evidence="6 12"/>
<dbReference type="GO" id="GO:0004729">
    <property type="term" value="F:oxygen-dependent protoporphyrinogen oxidase activity"/>
    <property type="evidence" value="ECO:0007669"/>
    <property type="project" value="UniProtKB-UniRule"/>
</dbReference>
<dbReference type="NCBIfam" id="TIGR00562">
    <property type="entry name" value="proto_IX_ox"/>
    <property type="match status" value="1"/>
</dbReference>